<comment type="caution">
    <text evidence="2">The sequence shown here is derived from an EMBL/GenBank/DDBJ whole genome shotgun (WGS) entry which is preliminary data.</text>
</comment>
<gene>
    <name evidence="2" type="ORF">DES53_102165</name>
</gene>
<feature type="signal peptide" evidence="1">
    <location>
        <begin position="1"/>
        <end position="36"/>
    </location>
</feature>
<accession>A0A366HSB4</accession>
<evidence type="ECO:0000256" key="1">
    <source>
        <dbReference type="SAM" id="SignalP"/>
    </source>
</evidence>
<dbReference type="Proteomes" id="UP000253426">
    <property type="component" value="Unassembled WGS sequence"/>
</dbReference>
<dbReference type="RefSeq" id="WP_113957353.1">
    <property type="nucleotide sequence ID" value="NZ_QNRR01000002.1"/>
</dbReference>
<sequence length="304" mass="32031">MHTLAPRFIRIAPIKSLLTGAALLLLALHTAQGLQVAGYTDAVNNRFTNWNSDLVPNANPAFALAGLDVTGLFWDSTGRTYAALSNQSFIGGHVELGMGSTISYWDGTSVGTATIASSVLLTDPASAVADAPLYVYTLTSALSGVTALPILTGGSVSDYEGMQIAMFGQAGQVVLETLDLLGEVTYDPTLSLNGPHDSIQNAPGSDVVGAAQENPGLYQGGDSNSAVLGFWNGQWGVLGTAWAITDPPSPQFSLFNFMPAYVDEIPNGVNYSVLAVPEPERAMLLAMGAVLVVCRRRRKRHTEQ</sequence>
<protein>
    <submittedName>
        <fullName evidence="2">Putative secreted protein with PEP-CTERM sorting signal</fullName>
    </submittedName>
</protein>
<keyword evidence="1" id="KW-0732">Signal</keyword>
<name>A0A366HSB4_9BACT</name>
<evidence type="ECO:0000313" key="3">
    <source>
        <dbReference type="Proteomes" id="UP000253426"/>
    </source>
</evidence>
<reference evidence="2 3" key="1">
    <citation type="submission" date="2018-06" db="EMBL/GenBank/DDBJ databases">
        <title>Genomic Encyclopedia of Type Strains, Phase IV (KMG-IV): sequencing the most valuable type-strain genomes for metagenomic binning, comparative biology and taxonomic classification.</title>
        <authorList>
            <person name="Goeker M."/>
        </authorList>
    </citation>
    <scope>NUCLEOTIDE SEQUENCE [LARGE SCALE GENOMIC DNA]</scope>
    <source>
        <strain evidence="2 3">DSM 25532</strain>
    </source>
</reference>
<feature type="chain" id="PRO_5016884871" evidence="1">
    <location>
        <begin position="37"/>
        <end position="304"/>
    </location>
</feature>
<proteinExistence type="predicted"/>
<keyword evidence="3" id="KW-1185">Reference proteome</keyword>
<dbReference type="AlphaFoldDB" id="A0A366HSB4"/>
<dbReference type="EMBL" id="QNRR01000002">
    <property type="protein sequence ID" value="RBP45783.1"/>
    <property type="molecule type" value="Genomic_DNA"/>
</dbReference>
<evidence type="ECO:0000313" key="2">
    <source>
        <dbReference type="EMBL" id="RBP45783.1"/>
    </source>
</evidence>
<organism evidence="2 3">
    <name type="scientific">Roseimicrobium gellanilyticum</name>
    <dbReference type="NCBI Taxonomy" id="748857"/>
    <lineage>
        <taxon>Bacteria</taxon>
        <taxon>Pseudomonadati</taxon>
        <taxon>Verrucomicrobiota</taxon>
        <taxon>Verrucomicrobiia</taxon>
        <taxon>Verrucomicrobiales</taxon>
        <taxon>Verrucomicrobiaceae</taxon>
        <taxon>Roseimicrobium</taxon>
    </lineage>
</organism>